<feature type="compositionally biased region" description="Basic and acidic residues" evidence="1">
    <location>
        <begin position="78"/>
        <end position="88"/>
    </location>
</feature>
<sequence>MKILVQSLVKIQTATPNGKVYENGWCSLMATTWMWEFGRKKKAKEPRAPTTLLKPKRPRSEPPKGVRTSRSTRSAVSQDRRGSDEPRRRTSGSGKPCQCSPDVRQPTGSVEARFGEPELQLALLSLDLVQKRLELYKSAWDEIAEILQRYCLISSGAAPVVTGEEEKKEEPAEEFDDDMGFSLFN</sequence>
<organism evidence="2 3">
    <name type="scientific">Actinidia rufa</name>
    <dbReference type="NCBI Taxonomy" id="165716"/>
    <lineage>
        <taxon>Eukaryota</taxon>
        <taxon>Viridiplantae</taxon>
        <taxon>Streptophyta</taxon>
        <taxon>Embryophyta</taxon>
        <taxon>Tracheophyta</taxon>
        <taxon>Spermatophyta</taxon>
        <taxon>Magnoliopsida</taxon>
        <taxon>eudicotyledons</taxon>
        <taxon>Gunneridae</taxon>
        <taxon>Pentapetalae</taxon>
        <taxon>asterids</taxon>
        <taxon>Ericales</taxon>
        <taxon>Actinidiaceae</taxon>
        <taxon>Actinidia</taxon>
    </lineage>
</organism>
<protein>
    <submittedName>
        <fullName evidence="2">60S acidic ribosomal protein family</fullName>
    </submittedName>
</protein>
<keyword evidence="3" id="KW-1185">Reference proteome</keyword>
<keyword evidence="2" id="KW-0689">Ribosomal protein</keyword>
<evidence type="ECO:0000313" key="3">
    <source>
        <dbReference type="Proteomes" id="UP000585474"/>
    </source>
</evidence>
<keyword evidence="2" id="KW-0687">Ribonucleoprotein</keyword>
<comment type="caution">
    <text evidence="2">The sequence shown here is derived from an EMBL/GenBank/DDBJ whole genome shotgun (WGS) entry which is preliminary data.</text>
</comment>
<dbReference type="GO" id="GO:0005840">
    <property type="term" value="C:ribosome"/>
    <property type="evidence" value="ECO:0007669"/>
    <property type="project" value="UniProtKB-KW"/>
</dbReference>
<accession>A0A7J0EY66</accession>
<dbReference type="Proteomes" id="UP000585474">
    <property type="component" value="Unassembled WGS sequence"/>
</dbReference>
<evidence type="ECO:0000313" key="2">
    <source>
        <dbReference type="EMBL" id="GFY91370.1"/>
    </source>
</evidence>
<dbReference type="EMBL" id="BJWL01000007">
    <property type="protein sequence ID" value="GFY91370.1"/>
    <property type="molecule type" value="Genomic_DNA"/>
</dbReference>
<proteinExistence type="predicted"/>
<evidence type="ECO:0000256" key="1">
    <source>
        <dbReference type="SAM" id="MobiDB-lite"/>
    </source>
</evidence>
<gene>
    <name evidence="2" type="ORF">Acr_07g0015660</name>
</gene>
<reference evidence="2 3" key="1">
    <citation type="submission" date="2019-07" db="EMBL/GenBank/DDBJ databases">
        <title>De Novo Assembly of kiwifruit Actinidia rufa.</title>
        <authorList>
            <person name="Sugita-Konishi S."/>
            <person name="Sato K."/>
            <person name="Mori E."/>
            <person name="Abe Y."/>
            <person name="Kisaki G."/>
            <person name="Hamano K."/>
            <person name="Suezawa K."/>
            <person name="Otani M."/>
            <person name="Fukuda T."/>
            <person name="Manabe T."/>
            <person name="Gomi K."/>
            <person name="Tabuchi M."/>
            <person name="Akimitsu K."/>
            <person name="Kataoka I."/>
        </authorList>
    </citation>
    <scope>NUCLEOTIDE SEQUENCE [LARGE SCALE GENOMIC DNA]</scope>
    <source>
        <strain evidence="3">cv. Fuchu</strain>
    </source>
</reference>
<dbReference type="AlphaFoldDB" id="A0A7J0EY66"/>
<name>A0A7J0EY66_9ERIC</name>
<feature type="region of interest" description="Disordered" evidence="1">
    <location>
        <begin position="40"/>
        <end position="109"/>
    </location>
</feature>
<feature type="region of interest" description="Disordered" evidence="1">
    <location>
        <begin position="160"/>
        <end position="185"/>
    </location>
</feature>